<name>A0A0T5NSG1_9RHOB</name>
<evidence type="ECO:0000256" key="3">
    <source>
        <dbReference type="ARBA" id="ARBA00022448"/>
    </source>
</evidence>
<evidence type="ECO:0000256" key="8">
    <source>
        <dbReference type="SAM" id="Phobius"/>
    </source>
</evidence>
<sequence>MGKIVLGVVALLALSGVSLFIGVIDLRPAALLQDPEALQLIAVSRAPRLFAVLITGASLAVAGTVLQMLMRNRFVEPMTVGSGEGAALGILLVTLFAPTASLFAKIAMASATAFASTAGFLLIARRLPPTQPYMVALVGLVYGGVIGAGVTFVAYQNDLLQMIGVWVTGEFSGVLQGRYETLWLAAIAAVLCFVAADQFSILGLGHAASINLGLNYRQVMLFGLLAVSLVSALTVVSVGIIPFVGLIVPNIVSRMMGDNLRRTLPVIAMMGAGLVLVADIVARVLRYPFEMPSATVLGVVGAVVFIWLLYRPARHAP</sequence>
<dbReference type="RefSeq" id="WP_057794886.1">
    <property type="nucleotide sequence ID" value="NZ_LAXJ01000018.1"/>
</dbReference>
<dbReference type="OrthoDB" id="9811975at2"/>
<comment type="similarity">
    <text evidence="2">Belongs to the binding-protein-dependent transport system permease family. FecCD subfamily.</text>
</comment>
<reference evidence="9 10" key="1">
    <citation type="submission" date="2015-04" db="EMBL/GenBank/DDBJ databases">
        <title>The draft genome sequence of Roseovarius sp.R12b.</title>
        <authorList>
            <person name="Li G."/>
            <person name="Lai Q."/>
            <person name="Shao Z."/>
            <person name="Yan P."/>
        </authorList>
    </citation>
    <scope>NUCLEOTIDE SEQUENCE [LARGE SCALE GENOMIC DNA]</scope>
    <source>
        <strain evidence="9 10">R12B</strain>
    </source>
</reference>
<dbReference type="STRING" id="1641875.XM53_15400"/>
<dbReference type="PANTHER" id="PTHR30472">
    <property type="entry name" value="FERRIC ENTEROBACTIN TRANSPORT SYSTEM PERMEASE PROTEIN"/>
    <property type="match status" value="1"/>
</dbReference>
<keyword evidence="6 8" id="KW-1133">Transmembrane helix</keyword>
<evidence type="ECO:0000256" key="1">
    <source>
        <dbReference type="ARBA" id="ARBA00004651"/>
    </source>
</evidence>
<dbReference type="Proteomes" id="UP000051295">
    <property type="component" value="Unassembled WGS sequence"/>
</dbReference>
<dbReference type="InterPro" id="IPR000522">
    <property type="entry name" value="ABC_transptr_permease_BtuC"/>
</dbReference>
<evidence type="ECO:0000256" key="4">
    <source>
        <dbReference type="ARBA" id="ARBA00022475"/>
    </source>
</evidence>
<accession>A0A0T5NSG1</accession>
<feature type="transmembrane region" description="Helical" evidence="8">
    <location>
        <begin position="182"/>
        <end position="207"/>
    </location>
</feature>
<dbReference type="Pfam" id="PF01032">
    <property type="entry name" value="FecCD"/>
    <property type="match status" value="1"/>
</dbReference>
<keyword evidence="5 8" id="KW-0812">Transmembrane</keyword>
<dbReference type="GO" id="GO:0033214">
    <property type="term" value="P:siderophore-iron import into cell"/>
    <property type="evidence" value="ECO:0007669"/>
    <property type="project" value="TreeGrafter"/>
</dbReference>
<feature type="transmembrane region" description="Helical" evidence="8">
    <location>
        <begin position="78"/>
        <end position="97"/>
    </location>
</feature>
<feature type="transmembrane region" description="Helical" evidence="8">
    <location>
        <begin position="103"/>
        <end position="123"/>
    </location>
</feature>
<evidence type="ECO:0000256" key="2">
    <source>
        <dbReference type="ARBA" id="ARBA00007935"/>
    </source>
</evidence>
<dbReference type="SUPFAM" id="SSF81345">
    <property type="entry name" value="ABC transporter involved in vitamin B12 uptake, BtuC"/>
    <property type="match status" value="1"/>
</dbReference>
<dbReference type="InterPro" id="IPR037294">
    <property type="entry name" value="ABC_BtuC-like"/>
</dbReference>
<feature type="transmembrane region" description="Helical" evidence="8">
    <location>
        <begin position="135"/>
        <end position="153"/>
    </location>
</feature>
<dbReference type="PATRIC" id="fig|1641875.4.peg.890"/>
<proteinExistence type="inferred from homology"/>
<keyword evidence="10" id="KW-1185">Reference proteome</keyword>
<comment type="caution">
    <text evidence="9">The sequence shown here is derived from an EMBL/GenBank/DDBJ whole genome shotgun (WGS) entry which is preliminary data.</text>
</comment>
<dbReference type="GO" id="GO:0022857">
    <property type="term" value="F:transmembrane transporter activity"/>
    <property type="evidence" value="ECO:0007669"/>
    <property type="project" value="InterPro"/>
</dbReference>
<dbReference type="Gene3D" id="1.10.3470.10">
    <property type="entry name" value="ABC transporter involved in vitamin B12 uptake, BtuC"/>
    <property type="match status" value="1"/>
</dbReference>
<dbReference type="AlphaFoldDB" id="A0A0T5NSG1"/>
<keyword evidence="7 8" id="KW-0472">Membrane</keyword>
<feature type="transmembrane region" description="Helical" evidence="8">
    <location>
        <begin position="291"/>
        <end position="310"/>
    </location>
</feature>
<keyword evidence="3" id="KW-0813">Transport</keyword>
<evidence type="ECO:0000313" key="10">
    <source>
        <dbReference type="Proteomes" id="UP000051295"/>
    </source>
</evidence>
<dbReference type="CDD" id="cd06550">
    <property type="entry name" value="TM_ABC_iron-siderophores_like"/>
    <property type="match status" value="1"/>
</dbReference>
<gene>
    <name evidence="9" type="ORF">XM53_15400</name>
</gene>
<dbReference type="PANTHER" id="PTHR30472:SF27">
    <property type="entry name" value="PETROBACTIN IMPORT SYSTEM PERMEASE PROTEIN YCLN"/>
    <property type="match status" value="1"/>
</dbReference>
<dbReference type="EMBL" id="LAXJ01000018">
    <property type="protein sequence ID" value="KRS11654.1"/>
    <property type="molecule type" value="Genomic_DNA"/>
</dbReference>
<feature type="transmembrane region" description="Helical" evidence="8">
    <location>
        <begin position="46"/>
        <end position="66"/>
    </location>
</feature>
<organism evidence="9 10">
    <name type="scientific">Roseovarius atlanticus</name>
    <dbReference type="NCBI Taxonomy" id="1641875"/>
    <lineage>
        <taxon>Bacteria</taxon>
        <taxon>Pseudomonadati</taxon>
        <taxon>Pseudomonadota</taxon>
        <taxon>Alphaproteobacteria</taxon>
        <taxon>Rhodobacterales</taxon>
        <taxon>Roseobacteraceae</taxon>
        <taxon>Roseovarius</taxon>
    </lineage>
</organism>
<evidence type="ECO:0000256" key="7">
    <source>
        <dbReference type="ARBA" id="ARBA00023136"/>
    </source>
</evidence>
<feature type="transmembrane region" description="Helical" evidence="8">
    <location>
        <begin position="219"/>
        <end position="252"/>
    </location>
</feature>
<protein>
    <submittedName>
        <fullName evidence="9">Iron ABC transporter permease</fullName>
    </submittedName>
</protein>
<comment type="subcellular location">
    <subcellularLocation>
        <location evidence="1">Cell membrane</location>
        <topology evidence="1">Multi-pass membrane protein</topology>
    </subcellularLocation>
</comment>
<keyword evidence="4" id="KW-1003">Cell membrane</keyword>
<evidence type="ECO:0000313" key="9">
    <source>
        <dbReference type="EMBL" id="KRS11654.1"/>
    </source>
</evidence>
<evidence type="ECO:0000256" key="6">
    <source>
        <dbReference type="ARBA" id="ARBA00022989"/>
    </source>
</evidence>
<feature type="transmembrane region" description="Helical" evidence="8">
    <location>
        <begin position="264"/>
        <end position="285"/>
    </location>
</feature>
<evidence type="ECO:0000256" key="5">
    <source>
        <dbReference type="ARBA" id="ARBA00022692"/>
    </source>
</evidence>
<dbReference type="GO" id="GO:0005886">
    <property type="term" value="C:plasma membrane"/>
    <property type="evidence" value="ECO:0007669"/>
    <property type="project" value="UniProtKB-SubCell"/>
</dbReference>